<dbReference type="InterPro" id="IPR003661">
    <property type="entry name" value="HisK_dim/P_dom"/>
</dbReference>
<dbReference type="PRINTS" id="PR00344">
    <property type="entry name" value="BCTRLSENSOR"/>
</dbReference>
<dbReference type="InterPro" id="IPR005467">
    <property type="entry name" value="His_kinase_dom"/>
</dbReference>
<dbReference type="Gene3D" id="1.10.287.130">
    <property type="match status" value="1"/>
</dbReference>
<evidence type="ECO:0000313" key="9">
    <source>
        <dbReference type="EMBL" id="PYE01669.1"/>
    </source>
</evidence>
<dbReference type="OrthoDB" id="9773956at2"/>
<name>A0A318QXW5_PROMR</name>
<evidence type="ECO:0000256" key="7">
    <source>
        <dbReference type="ARBA" id="ARBA00023108"/>
    </source>
</evidence>
<keyword evidence="4" id="KW-0808">Transferase</keyword>
<sequence length="381" mass="43323">MNSAEATDRRQLKLLLVASRHHLSTGDIRSLIEFLEGEDCGFNVTLELSDPTENPELLEFYRLVAIPALIKLEPTPKQIFAGSSIFEQLKTWLPRWQHEGIIKGIGVSLRPKTIESNQTQKELLLEDDLLVLRQENETLTNKIHSQESLLRMVAHELRTPLTAAGLALQSQKLGQISMNKFQEVLKRRLEEIELLSKDLLEVGSTRWETLFNPQKVDLANISAEAILELEKLWLNRKIKINTDIPADLPSVFADQRRMMQVLLNLIENALKFSEDEGEIFITMLHRTNQWVEVIVRDNGPGIPPEEQQRIFVDRVRLPQTSQETIGFGIGLSVCRRIVEVHGGKIWVVSKPTEGACFYFTVPVWRGQKKDQEALTSGKAGP</sequence>
<dbReference type="GO" id="GO:0048511">
    <property type="term" value="P:rhythmic process"/>
    <property type="evidence" value="ECO:0007669"/>
    <property type="project" value="UniProtKB-KW"/>
</dbReference>
<organism evidence="9 10">
    <name type="scientific">Prochlorococcus marinus XMU1408</name>
    <dbReference type="NCBI Taxonomy" id="2213228"/>
    <lineage>
        <taxon>Bacteria</taxon>
        <taxon>Bacillati</taxon>
        <taxon>Cyanobacteriota</taxon>
        <taxon>Cyanophyceae</taxon>
        <taxon>Synechococcales</taxon>
        <taxon>Prochlorococcaceae</taxon>
        <taxon>Prochlorococcus</taxon>
    </lineage>
</organism>
<evidence type="ECO:0000256" key="6">
    <source>
        <dbReference type="ARBA" id="ARBA00023012"/>
    </source>
</evidence>
<reference evidence="9 10" key="1">
    <citation type="journal article" date="2018" name="Appl. Environ. Microbiol.">
        <title>Genome rearrangement shapes Prochlorococcus ecological adaptation.</title>
        <authorList>
            <person name="Yan W."/>
            <person name="Wei S."/>
            <person name="Wang Q."/>
            <person name="Xiao X."/>
            <person name="Zeng Q."/>
            <person name="Jiao N."/>
            <person name="Zhang R."/>
        </authorList>
    </citation>
    <scope>NUCLEOTIDE SEQUENCE [LARGE SCALE GENOMIC DNA]</scope>
    <source>
        <strain evidence="9 10">XMU1408</strain>
    </source>
</reference>
<evidence type="ECO:0000256" key="5">
    <source>
        <dbReference type="ARBA" id="ARBA00022777"/>
    </source>
</evidence>
<keyword evidence="7" id="KW-0090">Biological rhythms</keyword>
<dbReference type="Gene3D" id="3.40.30.10">
    <property type="entry name" value="Glutaredoxin"/>
    <property type="match status" value="1"/>
</dbReference>
<dbReference type="NCBIfam" id="NF006800">
    <property type="entry name" value="PRK09303.1"/>
    <property type="match status" value="1"/>
</dbReference>
<dbReference type="GO" id="GO:0000155">
    <property type="term" value="F:phosphorelay sensor kinase activity"/>
    <property type="evidence" value="ECO:0007669"/>
    <property type="project" value="InterPro"/>
</dbReference>
<evidence type="ECO:0000313" key="10">
    <source>
        <dbReference type="Proteomes" id="UP000247807"/>
    </source>
</evidence>
<feature type="domain" description="Histidine kinase" evidence="8">
    <location>
        <begin position="152"/>
        <end position="365"/>
    </location>
</feature>
<dbReference type="InterPro" id="IPR004358">
    <property type="entry name" value="Sig_transdc_His_kin-like_C"/>
</dbReference>
<dbReference type="EC" id="2.7.13.3" evidence="2"/>
<dbReference type="InterPro" id="IPR036249">
    <property type="entry name" value="Thioredoxin-like_sf"/>
</dbReference>
<keyword evidence="6" id="KW-0902">Two-component regulatory system</keyword>
<comment type="caution">
    <text evidence="9">The sequence shown here is derived from an EMBL/GenBank/DDBJ whole genome shotgun (WGS) entry which is preliminary data.</text>
</comment>
<dbReference type="CDD" id="cd00075">
    <property type="entry name" value="HATPase"/>
    <property type="match status" value="1"/>
</dbReference>
<dbReference type="SMART" id="SM01248">
    <property type="entry name" value="KaiB"/>
    <property type="match status" value="1"/>
</dbReference>
<dbReference type="InterPro" id="IPR003594">
    <property type="entry name" value="HATPase_dom"/>
</dbReference>
<dbReference type="SMART" id="SM00387">
    <property type="entry name" value="HATPase_c"/>
    <property type="match status" value="1"/>
</dbReference>
<comment type="catalytic activity">
    <reaction evidence="1">
        <text>ATP + protein L-histidine = ADP + protein N-phospho-L-histidine.</text>
        <dbReference type="EC" id="2.7.13.3"/>
    </reaction>
</comment>
<protein>
    <recommendedName>
        <fullName evidence="2">histidine kinase</fullName>
        <ecNumber evidence="2">2.7.13.3</ecNumber>
    </recommendedName>
</protein>
<dbReference type="PROSITE" id="PS50109">
    <property type="entry name" value="HIS_KIN"/>
    <property type="match status" value="1"/>
</dbReference>
<evidence type="ECO:0000256" key="4">
    <source>
        <dbReference type="ARBA" id="ARBA00022679"/>
    </source>
</evidence>
<keyword evidence="3" id="KW-0597">Phosphoprotein</keyword>
<evidence type="ECO:0000256" key="1">
    <source>
        <dbReference type="ARBA" id="ARBA00000085"/>
    </source>
</evidence>
<dbReference type="PANTHER" id="PTHR43547:SF2">
    <property type="entry name" value="HYBRID SIGNAL TRANSDUCTION HISTIDINE KINASE C"/>
    <property type="match status" value="1"/>
</dbReference>
<dbReference type="SUPFAM" id="SSF55874">
    <property type="entry name" value="ATPase domain of HSP90 chaperone/DNA topoisomerase II/histidine kinase"/>
    <property type="match status" value="1"/>
</dbReference>
<gene>
    <name evidence="9" type="ORF">DNJ73_06190</name>
</gene>
<dbReference type="InterPro" id="IPR036890">
    <property type="entry name" value="HATPase_C_sf"/>
</dbReference>
<dbReference type="Proteomes" id="UP000247807">
    <property type="component" value="Unassembled WGS sequence"/>
</dbReference>
<keyword evidence="5" id="KW-0418">Kinase</keyword>
<dbReference type="Pfam" id="PF07689">
    <property type="entry name" value="KaiB"/>
    <property type="match status" value="1"/>
</dbReference>
<dbReference type="InterPro" id="IPR011649">
    <property type="entry name" value="KaiB_domain"/>
</dbReference>
<dbReference type="InterPro" id="IPR036097">
    <property type="entry name" value="HisK_dim/P_sf"/>
</dbReference>
<dbReference type="CDD" id="cd00082">
    <property type="entry name" value="HisKA"/>
    <property type="match status" value="1"/>
</dbReference>
<evidence type="ECO:0000259" key="8">
    <source>
        <dbReference type="PROSITE" id="PS50109"/>
    </source>
</evidence>
<evidence type="ECO:0000256" key="3">
    <source>
        <dbReference type="ARBA" id="ARBA00022553"/>
    </source>
</evidence>
<dbReference type="EMBL" id="QJUE01000004">
    <property type="protein sequence ID" value="PYE01669.1"/>
    <property type="molecule type" value="Genomic_DNA"/>
</dbReference>
<dbReference type="PANTHER" id="PTHR43547">
    <property type="entry name" value="TWO-COMPONENT HISTIDINE KINASE"/>
    <property type="match status" value="1"/>
</dbReference>
<dbReference type="Pfam" id="PF02518">
    <property type="entry name" value="HATPase_c"/>
    <property type="match status" value="1"/>
</dbReference>
<accession>A0A318QXW5</accession>
<dbReference type="AlphaFoldDB" id="A0A318QXW5"/>
<dbReference type="FunFam" id="3.30.565.10:FF:000006">
    <property type="entry name" value="Sensor histidine kinase WalK"/>
    <property type="match status" value="1"/>
</dbReference>
<dbReference type="SUPFAM" id="SSF47384">
    <property type="entry name" value="Homodimeric domain of signal transducing histidine kinase"/>
    <property type="match status" value="1"/>
</dbReference>
<dbReference type="Gene3D" id="3.30.565.10">
    <property type="entry name" value="Histidine kinase-like ATPase, C-terminal domain"/>
    <property type="match status" value="1"/>
</dbReference>
<dbReference type="SUPFAM" id="SSF52833">
    <property type="entry name" value="Thioredoxin-like"/>
    <property type="match status" value="1"/>
</dbReference>
<proteinExistence type="predicted"/>
<evidence type="ECO:0000256" key="2">
    <source>
        <dbReference type="ARBA" id="ARBA00012438"/>
    </source>
</evidence>
<dbReference type="RefSeq" id="WP_158466846.1">
    <property type="nucleotide sequence ID" value="NZ_QJUE01000004.1"/>
</dbReference>